<name>A0ABY8PR96_9BACT</name>
<evidence type="ECO:0000259" key="1">
    <source>
        <dbReference type="SMART" id="SM00382"/>
    </source>
</evidence>
<protein>
    <submittedName>
        <fullName evidence="2">MoxR family ATPase</fullName>
    </submittedName>
</protein>
<dbReference type="CDD" id="cd00009">
    <property type="entry name" value="AAA"/>
    <property type="match status" value="1"/>
</dbReference>
<reference evidence="2 3" key="1">
    <citation type="submission" date="2021-02" db="EMBL/GenBank/DDBJ databases">
        <title>Characterization of Marinitoga sp. nov. str. BP5-C20A.</title>
        <authorList>
            <person name="Erauso G."/>
            <person name="Postec A."/>
        </authorList>
    </citation>
    <scope>NUCLEOTIDE SEQUENCE [LARGE SCALE GENOMIC DNA]</scope>
    <source>
        <strain evidence="2 3">BP5-C20A</strain>
    </source>
</reference>
<dbReference type="EMBL" id="CP069362">
    <property type="protein sequence ID" value="WGS65174.1"/>
    <property type="molecule type" value="Genomic_DNA"/>
</dbReference>
<organism evidence="2 3">
    <name type="scientific">Marinitoga aeolica</name>
    <dbReference type="NCBI Taxonomy" id="2809031"/>
    <lineage>
        <taxon>Bacteria</taxon>
        <taxon>Thermotogati</taxon>
        <taxon>Thermotogota</taxon>
        <taxon>Thermotogae</taxon>
        <taxon>Petrotogales</taxon>
        <taxon>Petrotogaceae</taxon>
        <taxon>Marinitoga</taxon>
    </lineage>
</organism>
<dbReference type="Pfam" id="PF20030">
    <property type="entry name" value="bpMoxR"/>
    <property type="match status" value="1"/>
</dbReference>
<gene>
    <name evidence="2" type="ORF">JRV97_01050</name>
</gene>
<feature type="domain" description="AAA+ ATPase" evidence="1">
    <location>
        <begin position="52"/>
        <end position="197"/>
    </location>
</feature>
<dbReference type="InterPro" id="IPR003593">
    <property type="entry name" value="AAA+_ATPase"/>
</dbReference>
<dbReference type="InterPro" id="IPR045427">
    <property type="entry name" value="MoxR"/>
</dbReference>
<dbReference type="SMART" id="SM00382">
    <property type="entry name" value="AAA"/>
    <property type="match status" value="1"/>
</dbReference>
<evidence type="ECO:0000313" key="3">
    <source>
        <dbReference type="Proteomes" id="UP001232493"/>
    </source>
</evidence>
<evidence type="ECO:0000313" key="2">
    <source>
        <dbReference type="EMBL" id="WGS65174.1"/>
    </source>
</evidence>
<dbReference type="PANTHER" id="PTHR32204">
    <property type="entry name" value="ATPASE RAVA"/>
    <property type="match status" value="1"/>
</dbReference>
<dbReference type="PANTHER" id="PTHR32204:SF0">
    <property type="entry name" value="ATPASE RAVA"/>
    <property type="match status" value="1"/>
</dbReference>
<dbReference type="SUPFAM" id="SSF52540">
    <property type="entry name" value="P-loop containing nucleoside triphosphate hydrolases"/>
    <property type="match status" value="1"/>
</dbReference>
<dbReference type="InterPro" id="IPR050513">
    <property type="entry name" value="RavA_ATPases"/>
</dbReference>
<dbReference type="InterPro" id="IPR027417">
    <property type="entry name" value="P-loop_NTPase"/>
</dbReference>
<keyword evidence="3" id="KW-1185">Reference proteome</keyword>
<proteinExistence type="predicted"/>
<dbReference type="RefSeq" id="WP_280999415.1">
    <property type="nucleotide sequence ID" value="NZ_CP069362.1"/>
</dbReference>
<accession>A0ABY8PR96</accession>
<dbReference type="Gene3D" id="3.40.50.300">
    <property type="entry name" value="P-loop containing nucleotide triphosphate hydrolases"/>
    <property type="match status" value="1"/>
</dbReference>
<dbReference type="Proteomes" id="UP001232493">
    <property type="component" value="Chromosome"/>
</dbReference>
<sequence>MPRRKNKHLKELDESNGLNEMFENYLNVINELKKIILNKDDVIEAISCSFITNTNVLLVGEPGTAKSMIINEFSKLMGFDNEEGYFHYLLTKFTEPSEVLGSLNISELKKGKYVINTKNKLPEANVVFLDEVFNANSAILNSLLTIINEKKLLIGDVYKSLDDLIVIFGATNHTPTDPLLKAFYDRFPIRVLVEGLDRRDYEELLNREFEIEENNIKHSKKSLFKREESISFAKKMNEYIIKKYFELKHDKYIISLLDRIEILKKDRDIFISDRNLKFYVKNMIAYSMIRNESLDLQLNLEDVKFILSKIFNNEEQKDEIERILL</sequence>